<keyword evidence="10 11" id="KW-0407">Ion channel</keyword>
<evidence type="ECO:0000313" key="14">
    <source>
        <dbReference type="EMBL" id="CAD2205440.1"/>
    </source>
</evidence>
<keyword evidence="6 11" id="KW-0406">Ion transport</keyword>
<dbReference type="Gene3D" id="1.20.58.390">
    <property type="entry name" value="Neurotransmitter-gated ion-channel transmembrane domain"/>
    <property type="match status" value="1"/>
</dbReference>
<evidence type="ECO:0000256" key="2">
    <source>
        <dbReference type="ARBA" id="ARBA00009237"/>
    </source>
</evidence>
<dbReference type="SUPFAM" id="SSF63712">
    <property type="entry name" value="Nicotinic receptor ligand binding domain-like"/>
    <property type="match status" value="1"/>
</dbReference>
<evidence type="ECO:0000256" key="4">
    <source>
        <dbReference type="ARBA" id="ARBA00022729"/>
    </source>
</evidence>
<sequence length="682" mass="78383">MNTLKLILIIYFIIFSIFSIILADRRAMFEDDGKFLPHVRLSKDLVEKYDNRVRPVLNHSRPTFVNFTMSLYQILAINEKVQSVDLNLWVIQKWHDEFLGWDPNKYGGINDTILPHEKIWLPDTYLYNSMVMNREETERYINVVVSTEHWRSKRGAQVIFMYPALYRVSCRINILYFPYDQQNCTLIISSWTSDISSIDYQPDANSVNLHSFIRNEEWEVVSFEIQRVVQKFVCCPEPWVLLHASLVVRRKPLYYIVNLVLPTSVITLVAVTGFFTPASTSNERREKLSLGIDSLLAMSILMMMVSEQMPTTSDYLPLFGIFYLSIILIIFAGTLITALVLNVHLQKIYNRPISPLISFIFFHKLAPWMGVRPSTVLLELWQETGVYIRGLSDKLSTRKERRRTAFGSKSLRSKSIRSTKDGIMLKRFSTGGKFGNNSLNKEESKGFELKTRQWRHSPSIFYDGKGDQQQFFSLDINHNNGLTIEKSIKARQNWRRIAQMAYAKHKELIERGGEQNILLLDEIPYADISPGRNSFILPSQQQQSQLDYLQLPLNNNNLNKKLITISSPPNKCPPPIPKQNKKENLNIYPTTSSNNSLPNSFQLLLIPPKIGGGGGGNETTKINAAAVLDLKLRRRFAHEWEFLATVLDRVLLIIFSGLVIFVTGAMILCGEVILRSYPNSPE</sequence>
<keyword evidence="11" id="KW-0813">Transport</keyword>
<dbReference type="InterPro" id="IPR006029">
    <property type="entry name" value="Neurotrans-gated_channel_TM"/>
</dbReference>
<dbReference type="SUPFAM" id="SSF90112">
    <property type="entry name" value="Neurotransmitter-gated ion-channel transmembrane pore"/>
    <property type="match status" value="1"/>
</dbReference>
<protein>
    <submittedName>
        <fullName evidence="14">Uncharacterized protein</fullName>
    </submittedName>
</protein>
<keyword evidence="8" id="KW-0325">Glycoprotein</keyword>
<dbReference type="Gene3D" id="2.70.170.10">
    <property type="entry name" value="Neurotransmitter-gated ion-channel ligand-binding domain"/>
    <property type="match status" value="1"/>
</dbReference>
<keyword evidence="4" id="KW-0732">Signal</keyword>
<dbReference type="InterPro" id="IPR018000">
    <property type="entry name" value="Neurotransmitter_ion_chnl_CS"/>
</dbReference>
<reference evidence="14 15" key="1">
    <citation type="submission" date="2020-08" db="EMBL/GenBank/DDBJ databases">
        <authorList>
            <person name="Koutsovoulos G."/>
            <person name="Danchin GJ E."/>
        </authorList>
    </citation>
    <scope>NUCLEOTIDE SEQUENCE [LARGE SCALE GENOMIC DNA]</scope>
</reference>
<dbReference type="PROSITE" id="PS00236">
    <property type="entry name" value="NEUROTR_ION_CHANNEL"/>
    <property type="match status" value="1"/>
</dbReference>
<keyword evidence="9" id="KW-1071">Ligand-gated ion channel</keyword>
<organism evidence="14 15">
    <name type="scientific">Meloidogyne enterolobii</name>
    <name type="common">Root-knot nematode worm</name>
    <name type="synonym">Meloidogyne mayaguensis</name>
    <dbReference type="NCBI Taxonomy" id="390850"/>
    <lineage>
        <taxon>Eukaryota</taxon>
        <taxon>Metazoa</taxon>
        <taxon>Ecdysozoa</taxon>
        <taxon>Nematoda</taxon>
        <taxon>Chromadorea</taxon>
        <taxon>Rhabditida</taxon>
        <taxon>Tylenchina</taxon>
        <taxon>Tylenchomorpha</taxon>
        <taxon>Tylenchoidea</taxon>
        <taxon>Meloidogynidae</taxon>
        <taxon>Meloidogyninae</taxon>
        <taxon>Meloidogyne</taxon>
    </lineage>
</organism>
<evidence type="ECO:0000256" key="10">
    <source>
        <dbReference type="ARBA" id="ARBA00023303"/>
    </source>
</evidence>
<feature type="transmembrane region" description="Helical" evidence="11">
    <location>
        <begin position="253"/>
        <end position="276"/>
    </location>
</feature>
<dbReference type="EMBL" id="CAJEWN010002828">
    <property type="protein sequence ID" value="CAD2205440.1"/>
    <property type="molecule type" value="Genomic_DNA"/>
</dbReference>
<gene>
    <name evidence="14" type="ORF">MENT_LOCUS59250</name>
</gene>
<dbReference type="InterPro" id="IPR036719">
    <property type="entry name" value="Neuro-gated_channel_TM_sf"/>
</dbReference>
<dbReference type="CDD" id="cd19051">
    <property type="entry name" value="LGIC_TM_cation"/>
    <property type="match status" value="1"/>
</dbReference>
<feature type="domain" description="Neurotransmitter-gated ion-channel ligand-binding" evidence="12">
    <location>
        <begin position="40"/>
        <end position="252"/>
    </location>
</feature>
<dbReference type="Pfam" id="PF02931">
    <property type="entry name" value="Neur_chan_LBD"/>
    <property type="match status" value="1"/>
</dbReference>
<dbReference type="InterPro" id="IPR006202">
    <property type="entry name" value="Neur_chan_lig-bd"/>
</dbReference>
<dbReference type="GO" id="GO:0004888">
    <property type="term" value="F:transmembrane signaling receptor activity"/>
    <property type="evidence" value="ECO:0007669"/>
    <property type="project" value="InterPro"/>
</dbReference>
<dbReference type="OrthoDB" id="410315at2759"/>
<dbReference type="FunFam" id="2.70.170.10:FF:000031">
    <property type="entry name" value="AcetylCholine Receptor"/>
    <property type="match status" value="1"/>
</dbReference>
<evidence type="ECO:0000256" key="1">
    <source>
        <dbReference type="ARBA" id="ARBA00004651"/>
    </source>
</evidence>
<dbReference type="InterPro" id="IPR038050">
    <property type="entry name" value="Neuro_actylchol_rec"/>
</dbReference>
<keyword evidence="3 11" id="KW-0812">Transmembrane</keyword>
<comment type="subcellular location">
    <subcellularLocation>
        <location evidence="1">Cell membrane</location>
        <topology evidence="1">Multi-pass membrane protein</topology>
    </subcellularLocation>
</comment>
<dbReference type="Proteomes" id="UP000580250">
    <property type="component" value="Unassembled WGS sequence"/>
</dbReference>
<evidence type="ECO:0000256" key="3">
    <source>
        <dbReference type="ARBA" id="ARBA00022692"/>
    </source>
</evidence>
<dbReference type="GO" id="GO:0005886">
    <property type="term" value="C:plasma membrane"/>
    <property type="evidence" value="ECO:0007669"/>
    <property type="project" value="UniProtKB-SubCell"/>
</dbReference>
<accession>A0A6V7Y1E3</accession>
<evidence type="ECO:0000259" key="13">
    <source>
        <dbReference type="Pfam" id="PF02932"/>
    </source>
</evidence>
<keyword evidence="5 11" id="KW-1133">Transmembrane helix</keyword>
<comment type="similarity">
    <text evidence="2">Belongs to the ligand-gated ion channel (TC 1.A.9) family. Acetylcholine receptor (TC 1.A.9.1) subfamily.</text>
</comment>
<evidence type="ECO:0000259" key="12">
    <source>
        <dbReference type="Pfam" id="PF02931"/>
    </source>
</evidence>
<evidence type="ECO:0000256" key="6">
    <source>
        <dbReference type="ARBA" id="ARBA00023065"/>
    </source>
</evidence>
<name>A0A6V7Y1E3_MELEN</name>
<feature type="transmembrane region" description="Helical" evidence="11">
    <location>
        <begin position="318"/>
        <end position="341"/>
    </location>
</feature>
<comment type="caution">
    <text evidence="14">The sequence shown here is derived from an EMBL/GenBank/DDBJ whole genome shotgun (WGS) entry which is preliminary data.</text>
</comment>
<proteinExistence type="inferred from homology"/>
<dbReference type="InterPro" id="IPR036734">
    <property type="entry name" value="Neur_chan_lig-bd_sf"/>
</dbReference>
<dbReference type="InterPro" id="IPR006201">
    <property type="entry name" value="Neur_channel"/>
</dbReference>
<evidence type="ECO:0000256" key="11">
    <source>
        <dbReference type="RuleBase" id="RU000687"/>
    </source>
</evidence>
<evidence type="ECO:0000256" key="5">
    <source>
        <dbReference type="ARBA" id="ARBA00022989"/>
    </source>
</evidence>
<keyword evidence="7 11" id="KW-0472">Membrane</keyword>
<evidence type="ECO:0000313" key="15">
    <source>
        <dbReference type="Proteomes" id="UP000580250"/>
    </source>
</evidence>
<feature type="transmembrane region" description="Helical" evidence="11">
    <location>
        <begin position="288"/>
        <end position="306"/>
    </location>
</feature>
<evidence type="ECO:0000256" key="8">
    <source>
        <dbReference type="ARBA" id="ARBA00023180"/>
    </source>
</evidence>
<evidence type="ECO:0000256" key="7">
    <source>
        <dbReference type="ARBA" id="ARBA00023136"/>
    </source>
</evidence>
<dbReference type="AlphaFoldDB" id="A0A6V7Y1E3"/>
<feature type="transmembrane region" description="Helical" evidence="11">
    <location>
        <begin position="650"/>
        <end position="674"/>
    </location>
</feature>
<dbReference type="Pfam" id="PF02932">
    <property type="entry name" value="Neur_chan_memb"/>
    <property type="match status" value="1"/>
</dbReference>
<dbReference type="PANTHER" id="PTHR18945">
    <property type="entry name" value="NEUROTRANSMITTER GATED ION CHANNEL"/>
    <property type="match status" value="1"/>
</dbReference>
<dbReference type="GO" id="GO:0005230">
    <property type="term" value="F:extracellular ligand-gated monoatomic ion channel activity"/>
    <property type="evidence" value="ECO:0007669"/>
    <property type="project" value="InterPro"/>
</dbReference>
<evidence type="ECO:0000256" key="9">
    <source>
        <dbReference type="ARBA" id="ARBA00023286"/>
    </source>
</evidence>
<dbReference type="CDD" id="cd18997">
    <property type="entry name" value="LGIC_ECD_nAChR"/>
    <property type="match status" value="1"/>
</dbReference>
<dbReference type="PRINTS" id="PR00252">
    <property type="entry name" value="NRIONCHANNEL"/>
</dbReference>
<feature type="domain" description="Neurotransmitter-gated ion-channel transmembrane" evidence="13">
    <location>
        <begin position="260"/>
        <end position="419"/>
    </location>
</feature>
<feature type="transmembrane region" description="Helical" evidence="11">
    <location>
        <begin position="6"/>
        <end position="23"/>
    </location>
</feature>